<dbReference type="AlphaFoldDB" id="A0A6M3IMM3"/>
<dbReference type="Pfam" id="PF13578">
    <property type="entry name" value="Methyltransf_24"/>
    <property type="match status" value="1"/>
</dbReference>
<keyword evidence="1" id="KW-0489">Methyltransferase</keyword>
<evidence type="ECO:0000313" key="1">
    <source>
        <dbReference type="EMBL" id="QJA58900.1"/>
    </source>
</evidence>
<dbReference type="GO" id="GO:0032259">
    <property type="term" value="P:methylation"/>
    <property type="evidence" value="ECO:0007669"/>
    <property type="project" value="UniProtKB-KW"/>
</dbReference>
<organism evidence="1">
    <name type="scientific">viral metagenome</name>
    <dbReference type="NCBI Taxonomy" id="1070528"/>
    <lineage>
        <taxon>unclassified sequences</taxon>
        <taxon>metagenomes</taxon>
        <taxon>organismal metagenomes</taxon>
    </lineage>
</organism>
<dbReference type="EMBL" id="MT141345">
    <property type="protein sequence ID" value="QJA58900.1"/>
    <property type="molecule type" value="Genomic_DNA"/>
</dbReference>
<sequence>MKVLCKKRWHLVKDWMPHGGIGIEIGIARARFSRVCLSFLNPDKLFLVDSWDRGQHTSRAGLREDWTAVQESRRREAYSSMRPDIEAGRVEIIQSLSVDAATRFPDEYFDWVFVDADHSYEGCHADAVAYLPKLKSGGLMIFHDYGVREGYGVKQVVDELIAAGALDPVGVTDEKRAVTAMLRKP</sequence>
<gene>
    <name evidence="1" type="ORF">MM415B01386_0018</name>
</gene>
<name>A0A6M3IMM3_9ZZZZ</name>
<reference evidence="1" key="1">
    <citation type="submission" date="2020-03" db="EMBL/GenBank/DDBJ databases">
        <title>The deep terrestrial virosphere.</title>
        <authorList>
            <person name="Holmfeldt K."/>
            <person name="Nilsson E."/>
            <person name="Simone D."/>
            <person name="Lopez-Fernandez M."/>
            <person name="Wu X."/>
            <person name="de Brujin I."/>
            <person name="Lundin D."/>
            <person name="Andersson A."/>
            <person name="Bertilsson S."/>
            <person name="Dopson M."/>
        </authorList>
    </citation>
    <scope>NUCLEOTIDE SEQUENCE</scope>
    <source>
        <strain evidence="1">MM415B01386</strain>
    </source>
</reference>
<proteinExistence type="predicted"/>
<dbReference type="SUPFAM" id="SSF53335">
    <property type="entry name" value="S-adenosyl-L-methionine-dependent methyltransferases"/>
    <property type="match status" value="1"/>
</dbReference>
<dbReference type="InterPro" id="IPR029063">
    <property type="entry name" value="SAM-dependent_MTases_sf"/>
</dbReference>
<dbReference type="GO" id="GO:0008168">
    <property type="term" value="F:methyltransferase activity"/>
    <property type="evidence" value="ECO:0007669"/>
    <property type="project" value="UniProtKB-KW"/>
</dbReference>
<accession>A0A6M3IMM3</accession>
<keyword evidence="1" id="KW-0808">Transferase</keyword>
<dbReference type="Gene3D" id="3.40.50.150">
    <property type="entry name" value="Vaccinia Virus protein VP39"/>
    <property type="match status" value="1"/>
</dbReference>
<protein>
    <submittedName>
        <fullName evidence="1">Putative methyltransferase</fullName>
    </submittedName>
</protein>